<dbReference type="AlphaFoldDB" id="A0AAE5LS63"/>
<evidence type="ECO:0000313" key="2">
    <source>
        <dbReference type="Proteomes" id="UP000822184"/>
    </source>
</evidence>
<sequence length="123" mass="14574">MLTDSRGYTIAKFKVTAKMKRAIKALFTKINYMAGVIMSLTKKEVAFNFFKRNLHVLHDSDIKKYLNLLGIKESTYIKYRYEYMSIAIADICTKINFECNDKCIKKREKFIFDDSKLFEIRSR</sequence>
<gene>
    <name evidence="1" type="ORF">BCD95_004743</name>
</gene>
<accession>A0AAE5LS63</accession>
<comment type="caution">
    <text evidence="1">The sequence shown here is derived from an EMBL/GenBank/DDBJ whole genome shotgun (WGS) entry which is preliminary data.</text>
</comment>
<dbReference type="Proteomes" id="UP000822184">
    <property type="component" value="Unassembled WGS sequence"/>
</dbReference>
<dbReference type="RefSeq" id="WP_077855939.1">
    <property type="nucleotide sequence ID" value="NZ_JABFUN010000001.1"/>
</dbReference>
<proteinExistence type="predicted"/>
<name>A0AAE5LS63_CLOBE</name>
<protein>
    <submittedName>
        <fullName evidence="1">Uncharacterized protein</fullName>
    </submittedName>
</protein>
<dbReference type="EMBL" id="JABTDW010000001">
    <property type="protein sequence ID" value="NSB16484.1"/>
    <property type="molecule type" value="Genomic_DNA"/>
</dbReference>
<evidence type="ECO:0000313" key="1">
    <source>
        <dbReference type="EMBL" id="NSB16484.1"/>
    </source>
</evidence>
<organism evidence="1 2">
    <name type="scientific">Clostridium beijerinckii</name>
    <name type="common">Clostridium MP</name>
    <dbReference type="NCBI Taxonomy" id="1520"/>
    <lineage>
        <taxon>Bacteria</taxon>
        <taxon>Bacillati</taxon>
        <taxon>Bacillota</taxon>
        <taxon>Clostridia</taxon>
        <taxon>Eubacteriales</taxon>
        <taxon>Clostridiaceae</taxon>
        <taxon>Clostridium</taxon>
    </lineage>
</organism>
<reference evidence="1" key="1">
    <citation type="submission" date="2020-06" db="EMBL/GenBank/DDBJ databases">
        <title>Genomic insights into acetone-butanol-ethanol (ABE) fermentation by sequencing solventogenic clostridia strains.</title>
        <authorList>
            <person name="Brown S."/>
        </authorList>
    </citation>
    <scope>NUCLEOTIDE SEQUENCE</scope>
    <source>
        <strain evidence="1">DJ123</strain>
    </source>
</reference>